<dbReference type="NCBIfam" id="TIGR03292">
    <property type="entry name" value="PhnH_redo"/>
    <property type="match status" value="1"/>
</dbReference>
<keyword evidence="2" id="KW-1185">Reference proteome</keyword>
<name>A0AA41YNS1_9PROT</name>
<keyword evidence="1" id="KW-0456">Lyase</keyword>
<evidence type="ECO:0000313" key="1">
    <source>
        <dbReference type="EMBL" id="MCW3475762.1"/>
    </source>
</evidence>
<dbReference type="AlphaFoldDB" id="A0AA41YNS1"/>
<dbReference type="Proteomes" id="UP001165679">
    <property type="component" value="Unassembled WGS sequence"/>
</dbReference>
<dbReference type="InterPro" id="IPR038058">
    <property type="entry name" value="PhnH-like_sp"/>
</dbReference>
<dbReference type="GO" id="GO:0016829">
    <property type="term" value="F:lyase activity"/>
    <property type="evidence" value="ECO:0007669"/>
    <property type="project" value="UniProtKB-KW"/>
</dbReference>
<organism evidence="1 2">
    <name type="scientific">Limobrevibacterium gyesilva</name>
    <dbReference type="NCBI Taxonomy" id="2991712"/>
    <lineage>
        <taxon>Bacteria</taxon>
        <taxon>Pseudomonadati</taxon>
        <taxon>Pseudomonadota</taxon>
        <taxon>Alphaproteobacteria</taxon>
        <taxon>Acetobacterales</taxon>
        <taxon>Acetobacteraceae</taxon>
        <taxon>Limobrevibacterium</taxon>
    </lineage>
</organism>
<dbReference type="RefSeq" id="WP_264714486.1">
    <property type="nucleotide sequence ID" value="NZ_JAPDNT010000011.1"/>
</dbReference>
<reference evidence="1" key="2">
    <citation type="submission" date="2022-10" db="EMBL/GenBank/DDBJ databases">
        <authorList>
            <person name="Trinh H.N."/>
        </authorList>
    </citation>
    <scope>NUCLEOTIDE SEQUENCE</scope>
    <source>
        <strain evidence="1">RN2-1</strain>
    </source>
</reference>
<comment type="caution">
    <text evidence="1">The sequence shown here is derived from an EMBL/GenBank/DDBJ whole genome shotgun (WGS) entry which is preliminary data.</text>
</comment>
<gene>
    <name evidence="1" type="primary">phnH</name>
    <name evidence="1" type="ORF">OL599_14380</name>
</gene>
<protein>
    <submittedName>
        <fullName evidence="1">Phosphonate C-P lyase system protein PhnH</fullName>
    </submittedName>
</protein>
<accession>A0AA41YNS1</accession>
<dbReference type="Gene3D" id="3.40.50.11310">
    <property type="entry name" value="Bacterial phosphonate metabolism protein PhnH"/>
    <property type="match status" value="1"/>
</dbReference>
<evidence type="ECO:0000313" key="2">
    <source>
        <dbReference type="Proteomes" id="UP001165679"/>
    </source>
</evidence>
<dbReference type="InterPro" id="IPR008772">
    <property type="entry name" value="Phosphonate_metab_PhnH"/>
</dbReference>
<dbReference type="GO" id="GO:0019634">
    <property type="term" value="P:organic phosphonate metabolic process"/>
    <property type="evidence" value="ECO:0007669"/>
    <property type="project" value="InterPro"/>
</dbReference>
<dbReference type="EMBL" id="JAPDNT010000011">
    <property type="protein sequence ID" value="MCW3475762.1"/>
    <property type="molecule type" value="Genomic_DNA"/>
</dbReference>
<reference evidence="1" key="1">
    <citation type="submission" date="2022-09" db="EMBL/GenBank/DDBJ databases">
        <title>Rhodovastum sp. nov. RN2-1 isolated from soil in Seongnam, South Korea.</title>
        <authorList>
            <person name="Le N.T."/>
        </authorList>
    </citation>
    <scope>NUCLEOTIDE SEQUENCE</scope>
    <source>
        <strain evidence="1">RN2-1</strain>
    </source>
</reference>
<proteinExistence type="predicted"/>
<dbReference type="Pfam" id="PF05845">
    <property type="entry name" value="PhnH"/>
    <property type="match status" value="1"/>
</dbReference>
<dbReference type="PIRSF" id="PIRSF020680">
    <property type="entry name" value="PhnH"/>
    <property type="match status" value="1"/>
</dbReference>
<sequence length="191" mass="19185">MSIDLPGFADPVLGAQSCFRAVLDAMARPGSRHAAGAGLTPPAPLDPATAAVLLTLVDVETPLWFDPGCAAAQDWIAFHCGAATVPDIGAAAFVLALELPDLAHLNAGSDDGPEESATLILQVRGFGAGTALHLAGPGLRAPATLAVDGLPAGFAAAWADNHALFPRGVDLILCAGTTIAALPRSVRIAEG</sequence>
<dbReference type="SUPFAM" id="SSF159709">
    <property type="entry name" value="PhnH-like"/>
    <property type="match status" value="1"/>
</dbReference>